<evidence type="ECO:0000313" key="3">
    <source>
        <dbReference type="Proteomes" id="UP000269721"/>
    </source>
</evidence>
<reference evidence="3" key="1">
    <citation type="journal article" date="2018" name="Nat. Microbiol.">
        <title>Leveraging single-cell genomics to expand the fungal tree of life.</title>
        <authorList>
            <person name="Ahrendt S.R."/>
            <person name="Quandt C.A."/>
            <person name="Ciobanu D."/>
            <person name="Clum A."/>
            <person name="Salamov A."/>
            <person name="Andreopoulos B."/>
            <person name="Cheng J.F."/>
            <person name="Woyke T."/>
            <person name="Pelin A."/>
            <person name="Henrissat B."/>
            <person name="Reynolds N.K."/>
            <person name="Benny G.L."/>
            <person name="Smith M.E."/>
            <person name="James T.Y."/>
            <person name="Grigoriev I.V."/>
        </authorList>
    </citation>
    <scope>NUCLEOTIDE SEQUENCE [LARGE SCALE GENOMIC DNA]</scope>
</reference>
<sequence length="171" mass="18197">MSGRRQAIVEIASGCGPACPRRPHSSWSCSKDTWDRVTTVHSHEGFEDYPTTFVVAPGRLLSSPLASPTLVPASTLPIAKEAPIKAATKPGEPSRKSVTRCWGRGSTLENDALSRLAATAPATRTVETRQKDPPPTHSVSTPTFPHPFPLRRALSASGPSASSILRPPVLT</sequence>
<accession>A0A4V1IR93</accession>
<keyword evidence="3" id="KW-1185">Reference proteome</keyword>
<protein>
    <submittedName>
        <fullName evidence="2">Uncharacterized protein</fullName>
    </submittedName>
</protein>
<evidence type="ECO:0000256" key="1">
    <source>
        <dbReference type="SAM" id="MobiDB-lite"/>
    </source>
</evidence>
<evidence type="ECO:0000313" key="2">
    <source>
        <dbReference type="EMBL" id="RKO89257.1"/>
    </source>
</evidence>
<proteinExistence type="predicted"/>
<name>A0A4V1IR93_9FUNG</name>
<organism evidence="2 3">
    <name type="scientific">Blyttiomyces helicus</name>
    <dbReference type="NCBI Taxonomy" id="388810"/>
    <lineage>
        <taxon>Eukaryota</taxon>
        <taxon>Fungi</taxon>
        <taxon>Fungi incertae sedis</taxon>
        <taxon>Chytridiomycota</taxon>
        <taxon>Chytridiomycota incertae sedis</taxon>
        <taxon>Chytridiomycetes</taxon>
        <taxon>Chytridiomycetes incertae sedis</taxon>
        <taxon>Blyttiomyces</taxon>
    </lineage>
</organism>
<feature type="region of interest" description="Disordered" evidence="1">
    <location>
        <begin position="112"/>
        <end position="171"/>
    </location>
</feature>
<dbReference type="AlphaFoldDB" id="A0A4V1IR93"/>
<dbReference type="EMBL" id="KZ996198">
    <property type="protein sequence ID" value="RKO89257.1"/>
    <property type="molecule type" value="Genomic_DNA"/>
</dbReference>
<dbReference type="Proteomes" id="UP000269721">
    <property type="component" value="Unassembled WGS sequence"/>
</dbReference>
<gene>
    <name evidence="2" type="ORF">BDK51DRAFT_45114</name>
</gene>